<reference evidence="1" key="1">
    <citation type="journal article" date="2020" name="New Phytol.">
        <title>Comparative genomics reveals dynamic genome evolution in host specialist ectomycorrhizal fungi.</title>
        <authorList>
            <person name="Lofgren L.A."/>
            <person name="Nguyen N.H."/>
            <person name="Vilgalys R."/>
            <person name="Ruytinx J."/>
            <person name="Liao H.L."/>
            <person name="Branco S."/>
            <person name="Kuo A."/>
            <person name="LaButti K."/>
            <person name="Lipzen A."/>
            <person name="Andreopoulos W."/>
            <person name="Pangilinan J."/>
            <person name="Riley R."/>
            <person name="Hundley H."/>
            <person name="Na H."/>
            <person name="Barry K."/>
            <person name="Grigoriev I.V."/>
            <person name="Stajich J.E."/>
            <person name="Kennedy P.G."/>
        </authorList>
    </citation>
    <scope>NUCLEOTIDE SEQUENCE</scope>
    <source>
        <strain evidence="1">FC423</strain>
    </source>
</reference>
<comment type="caution">
    <text evidence="1">The sequence shown here is derived from an EMBL/GenBank/DDBJ whole genome shotgun (WGS) entry which is preliminary data.</text>
</comment>
<dbReference type="RefSeq" id="XP_041290324.1">
    <property type="nucleotide sequence ID" value="XM_041438048.1"/>
</dbReference>
<organism evidence="1 2">
    <name type="scientific">Suillus discolor</name>
    <dbReference type="NCBI Taxonomy" id="1912936"/>
    <lineage>
        <taxon>Eukaryota</taxon>
        <taxon>Fungi</taxon>
        <taxon>Dikarya</taxon>
        <taxon>Basidiomycota</taxon>
        <taxon>Agaricomycotina</taxon>
        <taxon>Agaricomycetes</taxon>
        <taxon>Agaricomycetidae</taxon>
        <taxon>Boletales</taxon>
        <taxon>Suillineae</taxon>
        <taxon>Suillaceae</taxon>
        <taxon>Suillus</taxon>
    </lineage>
</organism>
<dbReference type="AlphaFoldDB" id="A0A9P7F1F1"/>
<dbReference type="GeneID" id="64700307"/>
<protein>
    <submittedName>
        <fullName evidence="1">Uncharacterized protein</fullName>
    </submittedName>
</protein>
<name>A0A9P7F1F1_9AGAM</name>
<gene>
    <name evidence="1" type="ORF">F5147DRAFT_707054</name>
</gene>
<accession>A0A9P7F1F1</accession>
<sequence>MMKVMTLPPLFLLYHFCIMESDIAVLDLRCAFWCVGFKTFLCSGILIIVHPSDMYPPQFHACNICSFVFMYCYHRDINPRASSTPPPYALQHAR</sequence>
<evidence type="ECO:0000313" key="2">
    <source>
        <dbReference type="Proteomes" id="UP000823399"/>
    </source>
</evidence>
<evidence type="ECO:0000313" key="1">
    <source>
        <dbReference type="EMBL" id="KAG2102857.1"/>
    </source>
</evidence>
<proteinExistence type="predicted"/>
<dbReference type="Proteomes" id="UP000823399">
    <property type="component" value="Unassembled WGS sequence"/>
</dbReference>
<keyword evidence="2" id="KW-1185">Reference proteome</keyword>
<dbReference type="EMBL" id="JABBWM010000046">
    <property type="protein sequence ID" value="KAG2102857.1"/>
    <property type="molecule type" value="Genomic_DNA"/>
</dbReference>